<accession>A0A075WEM1</accession>
<gene>
    <name evidence="3" type="ORF">AFULGI_00016870</name>
</gene>
<proteinExistence type="predicted"/>
<dbReference type="AlphaFoldDB" id="A0A075WEM1"/>
<dbReference type="Pfam" id="PF13463">
    <property type="entry name" value="HTH_27"/>
    <property type="match status" value="1"/>
</dbReference>
<dbReference type="GeneID" id="24795187"/>
<dbReference type="PANTHER" id="PTHR42824:SF1">
    <property type="entry name" value="GLUTAMINE AMIDOTRANSFERASE YAFJ-RELATED"/>
    <property type="match status" value="1"/>
</dbReference>
<keyword evidence="3" id="KW-0808">Transferase</keyword>
<dbReference type="InterPro" id="IPR026869">
    <property type="entry name" value="EgtC-like"/>
</dbReference>
<dbReference type="CDD" id="cd01908">
    <property type="entry name" value="YafJ"/>
    <property type="match status" value="1"/>
</dbReference>
<dbReference type="RefSeq" id="WP_048095832.1">
    <property type="nucleotide sequence ID" value="NZ_CP006577.1"/>
</dbReference>
<evidence type="ECO:0000256" key="1">
    <source>
        <dbReference type="ARBA" id="ARBA00022962"/>
    </source>
</evidence>
<dbReference type="InterPro" id="IPR000835">
    <property type="entry name" value="HTH_MarR-typ"/>
</dbReference>
<dbReference type="PROSITE" id="PS51278">
    <property type="entry name" value="GATASE_TYPE_2"/>
    <property type="match status" value="1"/>
</dbReference>
<evidence type="ECO:0000313" key="3">
    <source>
        <dbReference type="EMBL" id="AIG98446.1"/>
    </source>
</evidence>
<evidence type="ECO:0000259" key="2">
    <source>
        <dbReference type="PROSITE" id="PS51278"/>
    </source>
</evidence>
<dbReference type="EMBL" id="CP006577">
    <property type="protein sequence ID" value="AIG98446.1"/>
    <property type="molecule type" value="Genomic_DNA"/>
</dbReference>
<dbReference type="HOGENOM" id="CLU_059273_0_1_2"/>
<dbReference type="InterPro" id="IPR029055">
    <property type="entry name" value="Ntn_hydrolases_N"/>
</dbReference>
<dbReference type="PANTHER" id="PTHR42824">
    <property type="entry name" value="GLUTAMINE AMIDOTRANSFERASE"/>
    <property type="match status" value="1"/>
</dbReference>
<protein>
    <submittedName>
        <fullName evidence="3">Putative glutamine amidotransferase</fullName>
    </submittedName>
</protein>
<dbReference type="Proteomes" id="UP000028501">
    <property type="component" value="Chromosome"/>
</dbReference>
<dbReference type="SUPFAM" id="SSF56235">
    <property type="entry name" value="N-terminal nucleophile aminohydrolases (Ntn hydrolases)"/>
    <property type="match status" value="1"/>
</dbReference>
<dbReference type="Gene3D" id="3.60.20.10">
    <property type="entry name" value="Glutamine Phosphoribosylpyrophosphate, subunit 1, domain 1"/>
    <property type="match status" value="1"/>
</dbReference>
<feature type="domain" description="Glutamine amidotransferase type-2" evidence="2">
    <location>
        <begin position="2"/>
        <end position="252"/>
    </location>
</feature>
<dbReference type="KEGG" id="afg:AFULGI_00016870"/>
<evidence type="ECO:0000313" key="4">
    <source>
        <dbReference type="Proteomes" id="UP000028501"/>
    </source>
</evidence>
<reference evidence="3 4" key="1">
    <citation type="submission" date="2013-07" db="EMBL/GenBank/DDBJ databases">
        <title>Genome of Archaeoglobus fulgidus.</title>
        <authorList>
            <person name="Fiebig A."/>
            <person name="Birkeland N.-K."/>
        </authorList>
    </citation>
    <scope>NUCLEOTIDE SEQUENCE [LARGE SCALE GENOMIC DNA]</scope>
    <source>
        <strain evidence="3 4">DSM 8774</strain>
    </source>
</reference>
<organism evidence="3 4">
    <name type="scientific">Archaeoglobus fulgidus DSM 8774</name>
    <dbReference type="NCBI Taxonomy" id="1344584"/>
    <lineage>
        <taxon>Archaea</taxon>
        <taxon>Methanobacteriati</taxon>
        <taxon>Methanobacteriota</taxon>
        <taxon>Archaeoglobi</taxon>
        <taxon>Archaeoglobales</taxon>
        <taxon>Archaeoglobaceae</taxon>
        <taxon>Archaeoglobus</taxon>
    </lineage>
</organism>
<keyword evidence="1 3" id="KW-0315">Glutamine amidotransferase</keyword>
<dbReference type="GO" id="GO:0016740">
    <property type="term" value="F:transferase activity"/>
    <property type="evidence" value="ECO:0007669"/>
    <property type="project" value="UniProtKB-KW"/>
</dbReference>
<dbReference type="InterPro" id="IPR017932">
    <property type="entry name" value="GATase_2_dom"/>
</dbReference>
<name>A0A075WEM1_ARCFL</name>
<dbReference type="Pfam" id="PF13230">
    <property type="entry name" value="GATase_4"/>
    <property type="match status" value="1"/>
</dbReference>
<sequence>MCELLGLCFNKPVRPKISFRGFRRRGRRNPHGWGLAFYPDESAQVLKEPIESTESPLSKFIVSYDLIKSKIFIAHVRLKSSGRRSYKNTHPFSRELNEKDYIFAHNGTISVESLELGRFKPVGETDSEHVFCHILHCIEERGIERWRISDFKWLHEKFREINELGEFNCLMSDGTHLFAYHDVDGYNGLCFVRREPPFGVVELRDEDFVIDLVDLAEKKDPSQRGYVIASKPLTNEDWQKFEPGGLLVFRDGEIIYPAFGDVELEILRVVRKSSRRVPLGSIIKSLDYSEEQIKSALRSLIDRGYLRQDRRDTVNWDDYGATFFTNPRKRGVIDELLRG</sequence>